<reference evidence="3 4" key="1">
    <citation type="submission" date="2014-08" db="EMBL/GenBank/DDBJ databases">
        <title>Whole genome shotgun sequence of Sphingomonas paucimobilis NBRC 13935.</title>
        <authorList>
            <person name="Hosoyama A."/>
            <person name="Hashimoto M."/>
            <person name="Hosoyama Y."/>
            <person name="Noguchi M."/>
            <person name="Uohara A."/>
            <person name="Ohji S."/>
            <person name="Katano-Makiyama Y."/>
            <person name="Ichikawa N."/>
            <person name="Kimura A."/>
            <person name="Yamazoe A."/>
            <person name="Fujita N."/>
        </authorList>
    </citation>
    <scope>NUCLEOTIDE SEQUENCE [LARGE SCALE GENOMIC DNA]</scope>
    <source>
        <strain evidence="3 4">NBRC 13935</strain>
    </source>
</reference>
<dbReference type="EMBL" id="BBJS01000065">
    <property type="protein sequence ID" value="GAN15801.1"/>
    <property type="molecule type" value="Genomic_DNA"/>
</dbReference>
<dbReference type="Proteomes" id="UP000032025">
    <property type="component" value="Unassembled WGS sequence"/>
</dbReference>
<dbReference type="Pfam" id="PF01051">
    <property type="entry name" value="Rep3_N"/>
    <property type="match status" value="1"/>
</dbReference>
<dbReference type="InterPro" id="IPR000525">
    <property type="entry name" value="Initiator_Rep_WH1"/>
</dbReference>
<evidence type="ECO:0000313" key="4">
    <source>
        <dbReference type="Proteomes" id="UP000032025"/>
    </source>
</evidence>
<proteinExistence type="inferred from homology"/>
<feature type="domain" description="Initiator Rep protein WH1" evidence="2">
    <location>
        <begin position="27"/>
        <end position="168"/>
    </location>
</feature>
<dbReference type="InterPro" id="IPR036390">
    <property type="entry name" value="WH_DNA-bd_sf"/>
</dbReference>
<gene>
    <name evidence="3" type="ORF">SP6_65_00140</name>
</gene>
<accession>A0A0C9MZ03</accession>
<dbReference type="Gene3D" id="1.10.10.10">
    <property type="entry name" value="Winged helix-like DNA-binding domain superfamily/Winged helix DNA-binding domain"/>
    <property type="match status" value="1"/>
</dbReference>
<comment type="caution">
    <text evidence="3">The sequence shown here is derived from an EMBL/GenBank/DDBJ whole genome shotgun (WGS) entry which is preliminary data.</text>
</comment>
<organism evidence="3 4">
    <name type="scientific">Sphingomonas paucimobilis NBRC 13935</name>
    <dbReference type="NCBI Taxonomy" id="1219050"/>
    <lineage>
        <taxon>Bacteria</taxon>
        <taxon>Pseudomonadati</taxon>
        <taxon>Pseudomonadota</taxon>
        <taxon>Alphaproteobacteria</taxon>
        <taxon>Sphingomonadales</taxon>
        <taxon>Sphingomonadaceae</taxon>
        <taxon>Sphingomonas</taxon>
    </lineage>
</organism>
<dbReference type="Pfam" id="PF21205">
    <property type="entry name" value="Rep3_C"/>
    <property type="match status" value="1"/>
</dbReference>
<evidence type="ECO:0000259" key="2">
    <source>
        <dbReference type="Pfam" id="PF01051"/>
    </source>
</evidence>
<dbReference type="GO" id="GO:0003887">
    <property type="term" value="F:DNA-directed DNA polymerase activity"/>
    <property type="evidence" value="ECO:0007669"/>
    <property type="project" value="InterPro"/>
</dbReference>
<protein>
    <submittedName>
        <fullName evidence="3">DNA, contig: SP665</fullName>
    </submittedName>
</protein>
<comment type="similarity">
    <text evidence="1">Belongs to the initiator RepB protein family.</text>
</comment>
<evidence type="ECO:0000313" key="3">
    <source>
        <dbReference type="EMBL" id="GAN15801.1"/>
    </source>
</evidence>
<sequence length="367" mass="41437">MSGGADDKPGRTMEVARIEKERGSDTIVQPRELVEVRYARGVSLSLSARKVLALMMHQAAGDAWRDQEHRIAKRMLRGSHNSNDRLTDTIDELMGIFFAMPDQVEGDRGRRTFQMVEETFEGGEQGWLIYRFTRRARDLLKDSATYALLHRETVLAFDSKYALELYQLGALLYRRDVPIWRGDVATLRAKLGVPEGSYGSFADLRRFVLDAATAEINQLVPQFSVAWDVAKRSGRKVTEIAITFRRKAPIAAVAAEEENERHRAGRRARRDGTVETLVDPAAIIAATVANLSISDELRWPADDQVSEYRTPDLYAIGLAHGGGHAIQRLADQYARVRSDRRRNLRGDALRADWTTWVRGCAEKWAKP</sequence>
<name>A0A0C9MZ03_SPHPI</name>
<dbReference type="GO" id="GO:0006270">
    <property type="term" value="P:DNA replication initiation"/>
    <property type="evidence" value="ECO:0007669"/>
    <property type="project" value="InterPro"/>
</dbReference>
<dbReference type="InterPro" id="IPR036388">
    <property type="entry name" value="WH-like_DNA-bd_sf"/>
</dbReference>
<dbReference type="AlphaFoldDB" id="A0A0C9MZ03"/>
<keyword evidence="4" id="KW-1185">Reference proteome</keyword>
<evidence type="ECO:0000256" key="1">
    <source>
        <dbReference type="ARBA" id="ARBA00038283"/>
    </source>
</evidence>
<dbReference type="SUPFAM" id="SSF46785">
    <property type="entry name" value="Winged helix' DNA-binding domain"/>
    <property type="match status" value="1"/>
</dbReference>